<dbReference type="Proteomes" id="UP001156215">
    <property type="component" value="Chromosome"/>
</dbReference>
<dbReference type="NCBIfam" id="TIGR03413">
    <property type="entry name" value="GSH_gloB"/>
    <property type="match status" value="1"/>
</dbReference>
<dbReference type="Pfam" id="PF00753">
    <property type="entry name" value="Lactamase_B"/>
    <property type="match status" value="1"/>
</dbReference>
<keyword evidence="10" id="KW-1185">Reference proteome</keyword>
<dbReference type="PANTHER" id="PTHR43705:SF1">
    <property type="entry name" value="HYDROXYACYLGLUTATHIONE HYDROLASE GLOB"/>
    <property type="match status" value="1"/>
</dbReference>
<evidence type="ECO:0000256" key="6">
    <source>
        <dbReference type="ARBA" id="ARBA00022833"/>
    </source>
</evidence>
<dbReference type="Pfam" id="PF16123">
    <property type="entry name" value="HAGH_C"/>
    <property type="match status" value="1"/>
</dbReference>
<dbReference type="InterPro" id="IPR035680">
    <property type="entry name" value="Clx_II_MBL"/>
</dbReference>
<gene>
    <name evidence="7 9" type="primary">gloB</name>
    <name evidence="9" type="ORF">NB640_03120</name>
</gene>
<keyword evidence="4 7" id="KW-0479">Metal-binding</keyword>
<organism evidence="9 10">
    <name type="scientific">Oxalobacter vibrioformis</name>
    <dbReference type="NCBI Taxonomy" id="933080"/>
    <lineage>
        <taxon>Bacteria</taxon>
        <taxon>Pseudomonadati</taxon>
        <taxon>Pseudomonadota</taxon>
        <taxon>Betaproteobacteria</taxon>
        <taxon>Burkholderiales</taxon>
        <taxon>Oxalobacteraceae</taxon>
        <taxon>Oxalobacter</taxon>
    </lineage>
</organism>
<reference evidence="9" key="1">
    <citation type="journal article" date="2022" name="Front. Microbiol.">
        <title>New perspectives on an old grouping: The genomic and phenotypic variability of Oxalobacter formigenes and the implications for calcium oxalate stone prevention.</title>
        <authorList>
            <person name="Chmiel J.A."/>
            <person name="Carr C."/>
            <person name="Stuivenberg G.A."/>
            <person name="Venema R."/>
            <person name="Chanyi R.M."/>
            <person name="Al K.F."/>
            <person name="Giguere D."/>
            <person name="Say H."/>
            <person name="Akouris P.P."/>
            <person name="Dominguez Romero S.A."/>
            <person name="Kwong A."/>
            <person name="Tai V."/>
            <person name="Koval S.F."/>
            <person name="Razvi H."/>
            <person name="Bjazevic J."/>
            <person name="Burton J.P."/>
        </authorList>
    </citation>
    <scope>NUCLEOTIDE SEQUENCE</scope>
    <source>
        <strain evidence="9">WoOx3</strain>
    </source>
</reference>
<name>A0A9E9M0M6_9BURK</name>
<dbReference type="InterPro" id="IPR017782">
    <property type="entry name" value="Hydroxyacylglutathione_Hdrlase"/>
</dbReference>
<feature type="binding site" evidence="7">
    <location>
        <position position="65"/>
    </location>
    <ligand>
        <name>Zn(2+)</name>
        <dbReference type="ChEBI" id="CHEBI:29105"/>
        <label>2</label>
    </ligand>
</feature>
<keyword evidence="6 7" id="KW-0862">Zinc</keyword>
<evidence type="ECO:0000313" key="10">
    <source>
        <dbReference type="Proteomes" id="UP001156215"/>
    </source>
</evidence>
<dbReference type="CDD" id="cd07723">
    <property type="entry name" value="hydroxyacylglutathione_hydrolase_MBL-fold"/>
    <property type="match status" value="1"/>
</dbReference>
<dbReference type="RefSeq" id="WP_269309700.1">
    <property type="nucleotide sequence ID" value="NZ_CP098242.1"/>
</dbReference>
<evidence type="ECO:0000256" key="1">
    <source>
        <dbReference type="ARBA" id="ARBA00001623"/>
    </source>
</evidence>
<dbReference type="InterPro" id="IPR032282">
    <property type="entry name" value="HAGH_C"/>
</dbReference>
<dbReference type="KEGG" id="ovb:NB640_03120"/>
<evidence type="ECO:0000256" key="2">
    <source>
        <dbReference type="ARBA" id="ARBA00004963"/>
    </source>
</evidence>
<feature type="binding site" evidence="7">
    <location>
        <position position="137"/>
    </location>
    <ligand>
        <name>Zn(2+)</name>
        <dbReference type="ChEBI" id="CHEBI:29105"/>
        <label>2</label>
    </ligand>
</feature>
<dbReference type="InterPro" id="IPR036866">
    <property type="entry name" value="RibonucZ/Hydroxyglut_hydro"/>
</dbReference>
<comment type="pathway">
    <text evidence="2 7">Secondary metabolite metabolism; methylglyoxal degradation; (R)-lactate from methylglyoxal: step 2/2.</text>
</comment>
<evidence type="ECO:0000256" key="4">
    <source>
        <dbReference type="ARBA" id="ARBA00022723"/>
    </source>
</evidence>
<dbReference type="PIRSF" id="PIRSF005457">
    <property type="entry name" value="Glx"/>
    <property type="match status" value="1"/>
</dbReference>
<dbReference type="GO" id="GO:0004416">
    <property type="term" value="F:hydroxyacylglutathione hydrolase activity"/>
    <property type="evidence" value="ECO:0007669"/>
    <property type="project" value="UniProtKB-UniRule"/>
</dbReference>
<evidence type="ECO:0000313" key="9">
    <source>
        <dbReference type="EMBL" id="WAW10668.1"/>
    </source>
</evidence>
<dbReference type="SMART" id="SM00849">
    <property type="entry name" value="Lactamase_B"/>
    <property type="match status" value="1"/>
</dbReference>
<feature type="binding site" evidence="7">
    <location>
        <position position="175"/>
    </location>
    <ligand>
        <name>Zn(2+)</name>
        <dbReference type="ChEBI" id="CHEBI:29105"/>
        <label>2</label>
    </ligand>
</feature>
<evidence type="ECO:0000256" key="3">
    <source>
        <dbReference type="ARBA" id="ARBA00006759"/>
    </source>
</evidence>
<dbReference type="EMBL" id="CP098242">
    <property type="protein sequence ID" value="WAW10668.1"/>
    <property type="molecule type" value="Genomic_DNA"/>
</dbReference>
<keyword evidence="5 7" id="KW-0378">Hydrolase</keyword>
<evidence type="ECO:0000256" key="5">
    <source>
        <dbReference type="ARBA" id="ARBA00022801"/>
    </source>
</evidence>
<comment type="subunit">
    <text evidence="7">Monomer.</text>
</comment>
<sequence length="264" mass="29533">MADLSEQTLNVTALPAFNDNYIWLIDNGTLAVVIDPGDAAVVMTALQKRNLSLNAILLTHRHDDHIGGIPRLLSEYDVPVYGPKNDEIIGVSHPVEEGDPLTIEALGLSFTVLDVPGHTHGHIAYYARMRRWLFCGDMLFGAGCGRMFEGTPEIMTASLDKFAALPDDTLVFAAHEYTLSNLKFALEIEPDNPDIIRRVQEDSARRDKNQPTLPSTIGLEKKTNPFLRNREPDVLERLLTLGLIKDKKPVDAFAAMREWKNIYR</sequence>
<feature type="domain" description="Metallo-beta-lactamase" evidence="8">
    <location>
        <begin position="19"/>
        <end position="175"/>
    </location>
</feature>
<dbReference type="GO" id="GO:0046872">
    <property type="term" value="F:metal ion binding"/>
    <property type="evidence" value="ECO:0007669"/>
    <property type="project" value="UniProtKB-KW"/>
</dbReference>
<dbReference type="HAMAP" id="MF_01374">
    <property type="entry name" value="Glyoxalase_2"/>
    <property type="match status" value="1"/>
</dbReference>
<dbReference type="InterPro" id="IPR001279">
    <property type="entry name" value="Metallo-B-lactamas"/>
</dbReference>
<dbReference type="SUPFAM" id="SSF56281">
    <property type="entry name" value="Metallo-hydrolase/oxidoreductase"/>
    <property type="match status" value="1"/>
</dbReference>
<dbReference type="PANTHER" id="PTHR43705">
    <property type="entry name" value="HYDROXYACYLGLUTATHIONE HYDROLASE"/>
    <property type="match status" value="1"/>
</dbReference>
<feature type="binding site" evidence="7">
    <location>
        <position position="62"/>
    </location>
    <ligand>
        <name>Zn(2+)</name>
        <dbReference type="ChEBI" id="CHEBI:29105"/>
        <label>1</label>
    </ligand>
</feature>
<protein>
    <recommendedName>
        <fullName evidence="7">Hydroxyacylglutathione hydrolase</fullName>
        <ecNumber evidence="7">3.1.2.6</ecNumber>
    </recommendedName>
    <alternativeName>
        <fullName evidence="7">Glyoxalase II</fullName>
        <shortName evidence="7">Glx II</shortName>
    </alternativeName>
</protein>
<comment type="similarity">
    <text evidence="3 7">Belongs to the metallo-beta-lactamase superfamily. Glyoxalase II family.</text>
</comment>
<comment type="catalytic activity">
    <reaction evidence="1 7">
        <text>an S-(2-hydroxyacyl)glutathione + H2O = a 2-hydroxy carboxylate + glutathione + H(+)</text>
        <dbReference type="Rhea" id="RHEA:21864"/>
        <dbReference type="ChEBI" id="CHEBI:15377"/>
        <dbReference type="ChEBI" id="CHEBI:15378"/>
        <dbReference type="ChEBI" id="CHEBI:57925"/>
        <dbReference type="ChEBI" id="CHEBI:58896"/>
        <dbReference type="ChEBI" id="CHEBI:71261"/>
        <dbReference type="EC" id="3.1.2.6"/>
    </reaction>
</comment>
<feature type="binding site" evidence="7">
    <location>
        <position position="137"/>
    </location>
    <ligand>
        <name>Zn(2+)</name>
        <dbReference type="ChEBI" id="CHEBI:29105"/>
        <label>1</label>
    </ligand>
</feature>
<dbReference type="Gene3D" id="3.60.15.10">
    <property type="entry name" value="Ribonuclease Z/Hydroxyacylglutathione hydrolase-like"/>
    <property type="match status" value="1"/>
</dbReference>
<dbReference type="GO" id="GO:0019243">
    <property type="term" value="P:methylglyoxal catabolic process to D-lactate via S-lactoyl-glutathione"/>
    <property type="evidence" value="ECO:0007669"/>
    <property type="project" value="UniProtKB-UniRule"/>
</dbReference>
<feature type="binding site" evidence="7">
    <location>
        <position position="64"/>
    </location>
    <ligand>
        <name>Zn(2+)</name>
        <dbReference type="ChEBI" id="CHEBI:29105"/>
        <label>2</label>
    </ligand>
</feature>
<proteinExistence type="inferred from homology"/>
<dbReference type="InterPro" id="IPR050110">
    <property type="entry name" value="Glyoxalase_II_hydrolase"/>
</dbReference>
<feature type="binding site" evidence="7">
    <location>
        <position position="60"/>
    </location>
    <ligand>
        <name>Zn(2+)</name>
        <dbReference type="ChEBI" id="CHEBI:29105"/>
        <label>1</label>
    </ligand>
</feature>
<comment type="cofactor">
    <cofactor evidence="7">
        <name>Zn(2+)</name>
        <dbReference type="ChEBI" id="CHEBI:29105"/>
    </cofactor>
    <text evidence="7">Binds 2 Zn(2+) ions per subunit.</text>
</comment>
<comment type="function">
    <text evidence="7">Thiolesterase that catalyzes the hydrolysis of S-D-lactoyl-glutathione to form glutathione and D-lactic acid.</text>
</comment>
<feature type="binding site" evidence="7">
    <location>
        <position position="118"/>
    </location>
    <ligand>
        <name>Zn(2+)</name>
        <dbReference type="ChEBI" id="CHEBI:29105"/>
        <label>1</label>
    </ligand>
</feature>
<dbReference type="AlphaFoldDB" id="A0A9E9M0M6"/>
<evidence type="ECO:0000259" key="8">
    <source>
        <dbReference type="SMART" id="SM00849"/>
    </source>
</evidence>
<evidence type="ECO:0000256" key="7">
    <source>
        <dbReference type="HAMAP-Rule" id="MF_01374"/>
    </source>
</evidence>
<dbReference type="EC" id="3.1.2.6" evidence="7"/>
<accession>A0A9E9M0M6</accession>